<keyword evidence="1" id="KW-1133">Transmembrane helix</keyword>
<sequence>MKRPTFIEGVGIALLASIAGSMLFTSLSPTMKNLQLVELIIAGLGLLYTLYLFSRSSERVGRVVTLSAWSVAAILIWFLNLPFTLYLLLHIGLIWLIRSLYFYTSPLSALADLGLSGLSIAAAVWAAIHTGSILLSIWCFFLLQALFTAIPADLKKRRPSKGTTRHQADRFQQAEQAAEAALRRLSSLN</sequence>
<name>A0A558CT13_9GAMM</name>
<reference evidence="2 3" key="1">
    <citation type="submission" date="2019-07" db="EMBL/GenBank/DDBJ databases">
        <title>The pathways for chlorine oxyanion respiration interact through the shared metabolite chlorate.</title>
        <authorList>
            <person name="Barnum T.P."/>
            <person name="Cheng Y."/>
            <person name="Hill K.A."/>
            <person name="Lucas L.N."/>
            <person name="Carlson H.K."/>
            <person name="Coates J.D."/>
        </authorList>
    </citation>
    <scope>NUCLEOTIDE SEQUENCE [LARGE SCALE GENOMIC DNA]</scope>
    <source>
        <strain evidence="2">BK-3</strain>
    </source>
</reference>
<gene>
    <name evidence="2" type="ORF">FHK82_14660</name>
</gene>
<dbReference type="AlphaFoldDB" id="A0A558CT13"/>
<evidence type="ECO:0000313" key="2">
    <source>
        <dbReference type="EMBL" id="TVT51917.1"/>
    </source>
</evidence>
<proteinExistence type="predicted"/>
<evidence type="ECO:0000256" key="1">
    <source>
        <dbReference type="SAM" id="Phobius"/>
    </source>
</evidence>
<protein>
    <submittedName>
        <fullName evidence="2">Uncharacterized protein</fullName>
    </submittedName>
</protein>
<keyword evidence="1" id="KW-0812">Transmembrane</keyword>
<comment type="caution">
    <text evidence="2">The sequence shown here is derived from an EMBL/GenBank/DDBJ whole genome shotgun (WGS) entry which is preliminary data.</text>
</comment>
<evidence type="ECO:0000313" key="3">
    <source>
        <dbReference type="Proteomes" id="UP000317355"/>
    </source>
</evidence>
<accession>A0A558CT13</accession>
<dbReference type="EMBL" id="VMRY01000080">
    <property type="protein sequence ID" value="TVT51917.1"/>
    <property type="molecule type" value="Genomic_DNA"/>
</dbReference>
<feature type="transmembrane region" description="Helical" evidence="1">
    <location>
        <begin position="134"/>
        <end position="152"/>
    </location>
</feature>
<keyword evidence="1" id="KW-0472">Membrane</keyword>
<feature type="transmembrane region" description="Helical" evidence="1">
    <location>
        <begin position="85"/>
        <end position="103"/>
    </location>
</feature>
<feature type="transmembrane region" description="Helical" evidence="1">
    <location>
        <begin position="7"/>
        <end position="28"/>
    </location>
</feature>
<dbReference type="Proteomes" id="UP000317355">
    <property type="component" value="Unassembled WGS sequence"/>
</dbReference>
<organism evidence="2 3">
    <name type="scientific">Sedimenticola thiotaurini</name>
    <dbReference type="NCBI Taxonomy" id="1543721"/>
    <lineage>
        <taxon>Bacteria</taxon>
        <taxon>Pseudomonadati</taxon>
        <taxon>Pseudomonadota</taxon>
        <taxon>Gammaproteobacteria</taxon>
        <taxon>Chromatiales</taxon>
        <taxon>Sedimenticolaceae</taxon>
        <taxon>Sedimenticola</taxon>
    </lineage>
</organism>
<feature type="transmembrane region" description="Helical" evidence="1">
    <location>
        <begin position="34"/>
        <end position="53"/>
    </location>
</feature>